<evidence type="ECO:0000313" key="2">
    <source>
        <dbReference type="EMBL" id="MBD3107815.1"/>
    </source>
</evidence>
<dbReference type="InterPro" id="IPR014253">
    <property type="entry name" value="Spore_coat_YsxE"/>
</dbReference>
<dbReference type="InterPro" id="IPR047175">
    <property type="entry name" value="CotS-like"/>
</dbReference>
<gene>
    <name evidence="2" type="primary">ysxE</name>
    <name evidence="2" type="ORF">IEO70_05500</name>
</gene>
<keyword evidence="2" id="KW-0167">Capsid protein</keyword>
<dbReference type="PANTHER" id="PTHR39179">
    <property type="entry name" value="SPORE COAT PROTEIN I"/>
    <property type="match status" value="1"/>
</dbReference>
<dbReference type="InterPro" id="IPR002575">
    <property type="entry name" value="Aminoglycoside_PTrfase"/>
</dbReference>
<dbReference type="RefSeq" id="WP_190997362.1">
    <property type="nucleotide sequence ID" value="NZ_JACXSI010000011.1"/>
</dbReference>
<sequence>MTASENASVNLHEISQQYTLRIHYSESFGRIHKIYTDKGTFAIKSIPAEQSMSFIRHVQRLYQGGYNRVVPIYLTSDGRYGVLQGNRLYYLMPWLTNDETGERYEKHKQMFRELARIHSLTVKETPIEKEERELHYERTIDSWKKQQSFLEEFVSHCEGKWYMSPFELLFCSYYYDISQAVSFSIRKFEEWYEETKDNEKVRTVIVHGKFSLQHFLLDENGIGYFINFENARTLPQHFDLLPFFVKYCHTYPTRCDECVDWLYSYYKYFPMRDDEMMLFISYLAFPTNVLQAAETYHNEKYERKTEYQYVNQLQKYYWQLKNVEYFVMKIEEIEGQKKAAKAAAAEAAQNTSQ</sequence>
<evidence type="ECO:0000313" key="3">
    <source>
        <dbReference type="Proteomes" id="UP000602076"/>
    </source>
</evidence>
<dbReference type="SUPFAM" id="SSF56112">
    <property type="entry name" value="Protein kinase-like (PK-like)"/>
    <property type="match status" value="1"/>
</dbReference>
<dbReference type="Pfam" id="PF01636">
    <property type="entry name" value="APH"/>
    <property type="match status" value="1"/>
</dbReference>
<comment type="caution">
    <text evidence="2">The sequence shown here is derived from an EMBL/GenBank/DDBJ whole genome shotgun (WGS) entry which is preliminary data.</text>
</comment>
<dbReference type="InterPro" id="IPR011009">
    <property type="entry name" value="Kinase-like_dom_sf"/>
</dbReference>
<feature type="domain" description="Aminoglycoside phosphotransferase" evidence="1">
    <location>
        <begin position="48"/>
        <end position="255"/>
    </location>
</feature>
<dbReference type="PANTHER" id="PTHR39179:SF3">
    <property type="entry name" value="COTS-RELATED PROTEIN"/>
    <property type="match status" value="1"/>
</dbReference>
<name>A0A927CXL4_9BACI</name>
<proteinExistence type="predicted"/>
<dbReference type="Gene3D" id="3.30.200.20">
    <property type="entry name" value="Phosphorylase Kinase, domain 1"/>
    <property type="match status" value="1"/>
</dbReference>
<keyword evidence="2" id="KW-0946">Virion</keyword>
<protein>
    <submittedName>
        <fullName evidence="2">Spore coat protein YsxE</fullName>
    </submittedName>
</protein>
<dbReference type="Proteomes" id="UP000602076">
    <property type="component" value="Unassembled WGS sequence"/>
</dbReference>
<reference evidence="2" key="1">
    <citation type="submission" date="2020-09" db="EMBL/GenBank/DDBJ databases">
        <title>Bacillus faecalis sp. nov., a moderately halophilic bacterium isolated from cow faeces.</title>
        <authorList>
            <person name="Jiang L."/>
            <person name="Lee J."/>
        </authorList>
    </citation>
    <scope>NUCLEOTIDE SEQUENCE</scope>
    <source>
        <strain evidence="2">AGMB 02131</strain>
    </source>
</reference>
<accession>A0A927CXL4</accession>
<evidence type="ECO:0000259" key="1">
    <source>
        <dbReference type="Pfam" id="PF01636"/>
    </source>
</evidence>
<keyword evidence="3" id="KW-1185">Reference proteome</keyword>
<dbReference type="AlphaFoldDB" id="A0A927CXL4"/>
<dbReference type="EMBL" id="JACXSI010000011">
    <property type="protein sequence ID" value="MBD3107815.1"/>
    <property type="molecule type" value="Genomic_DNA"/>
</dbReference>
<organism evidence="2 3">
    <name type="scientific">Peribacillus faecalis</name>
    <dbReference type="NCBI Taxonomy" id="2772559"/>
    <lineage>
        <taxon>Bacteria</taxon>
        <taxon>Bacillati</taxon>
        <taxon>Bacillota</taxon>
        <taxon>Bacilli</taxon>
        <taxon>Bacillales</taxon>
        <taxon>Bacillaceae</taxon>
        <taxon>Peribacillus</taxon>
    </lineage>
</organism>
<dbReference type="Gene3D" id="3.90.1200.10">
    <property type="match status" value="1"/>
</dbReference>
<dbReference type="GO" id="GO:0042601">
    <property type="term" value="C:endospore-forming forespore"/>
    <property type="evidence" value="ECO:0007669"/>
    <property type="project" value="TreeGrafter"/>
</dbReference>
<dbReference type="NCBIfam" id="TIGR02904">
    <property type="entry name" value="spore_ysxE"/>
    <property type="match status" value="1"/>
</dbReference>